<dbReference type="CDD" id="cd03801">
    <property type="entry name" value="GT4_PimA-like"/>
    <property type="match status" value="1"/>
</dbReference>
<sequence length="356" mass="39941">MVRILALREKFAHMSSVSGYDALYSHFADDILIDSIFCNFKKMHPRGVGRLLETASKFAGTSGFYNASSFEAESKLLLKYLSGKYSLIHYSYGESYYSLLGKIKKKQKTAIAVTHHQPVTWWQAHESSFKKYNNANAVITLSEYDKEYFNSHIPGKAVCIPHGVDVNFYKPLPSAEKTDDDTFRVIFSGRYLRDMETLARVVKKLSASSINIQFDIVYIDKAKVWQPYLIDIMGLPNVVWHADVSEHQLLGLYQHADVCLIPLEDCTANNAILEAMACGLPIVTTDLPATKTYLDSSMAIAGRKENADDLCDALLMLNNNITLKTTMSVNARNKATASFGWDIIANKTLSLFKSLQ</sequence>
<name>A0A562U185_9SPHI</name>
<feature type="domain" description="Glycosyltransferase subfamily 4-like N-terminal" evidence="2">
    <location>
        <begin position="75"/>
        <end position="167"/>
    </location>
</feature>
<evidence type="ECO:0000259" key="2">
    <source>
        <dbReference type="Pfam" id="PF13439"/>
    </source>
</evidence>
<dbReference type="Gene3D" id="3.40.50.2000">
    <property type="entry name" value="Glycogen Phosphorylase B"/>
    <property type="match status" value="2"/>
</dbReference>
<dbReference type="Proteomes" id="UP000317010">
    <property type="component" value="Unassembled WGS sequence"/>
</dbReference>
<accession>A0A562U185</accession>
<organism evidence="3 4">
    <name type="scientific">Mucilaginibacter frigoritolerans</name>
    <dbReference type="NCBI Taxonomy" id="652788"/>
    <lineage>
        <taxon>Bacteria</taxon>
        <taxon>Pseudomonadati</taxon>
        <taxon>Bacteroidota</taxon>
        <taxon>Sphingobacteriia</taxon>
        <taxon>Sphingobacteriales</taxon>
        <taxon>Sphingobacteriaceae</taxon>
        <taxon>Mucilaginibacter</taxon>
    </lineage>
</organism>
<evidence type="ECO:0000256" key="1">
    <source>
        <dbReference type="ARBA" id="ARBA00022679"/>
    </source>
</evidence>
<comment type="caution">
    <text evidence="3">The sequence shown here is derived from an EMBL/GenBank/DDBJ whole genome shotgun (WGS) entry which is preliminary data.</text>
</comment>
<dbReference type="AlphaFoldDB" id="A0A562U185"/>
<proteinExistence type="predicted"/>
<dbReference type="SUPFAM" id="SSF53756">
    <property type="entry name" value="UDP-Glycosyltransferase/glycogen phosphorylase"/>
    <property type="match status" value="1"/>
</dbReference>
<keyword evidence="4" id="KW-1185">Reference proteome</keyword>
<evidence type="ECO:0000313" key="3">
    <source>
        <dbReference type="EMBL" id="TWI99258.1"/>
    </source>
</evidence>
<dbReference type="InterPro" id="IPR028098">
    <property type="entry name" value="Glyco_trans_4-like_N"/>
</dbReference>
<dbReference type="GO" id="GO:0016757">
    <property type="term" value="F:glycosyltransferase activity"/>
    <property type="evidence" value="ECO:0007669"/>
    <property type="project" value="UniProtKB-ARBA"/>
</dbReference>
<dbReference type="Pfam" id="PF13439">
    <property type="entry name" value="Glyco_transf_4"/>
    <property type="match status" value="1"/>
</dbReference>
<dbReference type="Pfam" id="PF13692">
    <property type="entry name" value="Glyco_trans_1_4"/>
    <property type="match status" value="1"/>
</dbReference>
<gene>
    <name evidence="3" type="ORF">JN11_02575</name>
</gene>
<dbReference type="OrthoDB" id="9811239at2"/>
<dbReference type="PANTHER" id="PTHR46401:SF2">
    <property type="entry name" value="GLYCOSYLTRANSFERASE WBBK-RELATED"/>
    <property type="match status" value="1"/>
</dbReference>
<dbReference type="PANTHER" id="PTHR46401">
    <property type="entry name" value="GLYCOSYLTRANSFERASE WBBK-RELATED"/>
    <property type="match status" value="1"/>
</dbReference>
<reference evidence="3 4" key="1">
    <citation type="submission" date="2019-07" db="EMBL/GenBank/DDBJ databases">
        <title>Genomic Encyclopedia of Archaeal and Bacterial Type Strains, Phase II (KMG-II): from individual species to whole genera.</title>
        <authorList>
            <person name="Goeker M."/>
        </authorList>
    </citation>
    <scope>NUCLEOTIDE SEQUENCE [LARGE SCALE GENOMIC DNA]</scope>
    <source>
        <strain evidence="3 4">ATCC BAA-1854</strain>
    </source>
</reference>
<protein>
    <submittedName>
        <fullName evidence="3">Glycosyltransferase involved in cell wall biosynthesis</fullName>
    </submittedName>
</protein>
<dbReference type="RefSeq" id="WP_144913059.1">
    <property type="nucleotide sequence ID" value="NZ_VLLI01000007.1"/>
</dbReference>
<dbReference type="GO" id="GO:0009103">
    <property type="term" value="P:lipopolysaccharide biosynthetic process"/>
    <property type="evidence" value="ECO:0007669"/>
    <property type="project" value="TreeGrafter"/>
</dbReference>
<keyword evidence="1 3" id="KW-0808">Transferase</keyword>
<dbReference type="EMBL" id="VLLI01000007">
    <property type="protein sequence ID" value="TWI99258.1"/>
    <property type="molecule type" value="Genomic_DNA"/>
</dbReference>
<evidence type="ECO:0000313" key="4">
    <source>
        <dbReference type="Proteomes" id="UP000317010"/>
    </source>
</evidence>